<dbReference type="GO" id="GO:0008199">
    <property type="term" value="F:ferric iron binding"/>
    <property type="evidence" value="ECO:0007669"/>
    <property type="project" value="InterPro"/>
</dbReference>
<comment type="caution">
    <text evidence="7">The sequence shown here is derived from an EMBL/GenBank/DDBJ whole genome shotgun (WGS) entry which is preliminary data.</text>
</comment>
<feature type="transmembrane region" description="Helical" evidence="5">
    <location>
        <begin position="21"/>
        <end position="43"/>
    </location>
</feature>
<dbReference type="InterPro" id="IPR001519">
    <property type="entry name" value="Ferritin"/>
</dbReference>
<gene>
    <name evidence="7" type="ORF">S12H4_54847</name>
</gene>
<proteinExistence type="predicted"/>
<dbReference type="InterPro" id="IPR012347">
    <property type="entry name" value="Ferritin-like"/>
</dbReference>
<dbReference type="SUPFAM" id="SSF47240">
    <property type="entry name" value="Ferritin-like"/>
    <property type="match status" value="1"/>
</dbReference>
<dbReference type="AlphaFoldDB" id="X1VHE9"/>
<dbReference type="InterPro" id="IPR008331">
    <property type="entry name" value="Ferritin_DPS_dom"/>
</dbReference>
<dbReference type="InterPro" id="IPR041719">
    <property type="entry name" value="Ferritin_prok"/>
</dbReference>
<dbReference type="Pfam" id="PF00210">
    <property type="entry name" value="Ferritin"/>
    <property type="match status" value="1"/>
</dbReference>
<dbReference type="InterPro" id="IPR009040">
    <property type="entry name" value="Ferritin-like_diiron"/>
</dbReference>
<keyword evidence="2" id="KW-0479">Metal-binding</keyword>
<evidence type="ECO:0000259" key="6">
    <source>
        <dbReference type="PROSITE" id="PS50905"/>
    </source>
</evidence>
<dbReference type="GO" id="GO:0042802">
    <property type="term" value="F:identical protein binding"/>
    <property type="evidence" value="ECO:0007669"/>
    <property type="project" value="UniProtKB-ARBA"/>
</dbReference>
<organism evidence="7">
    <name type="scientific">marine sediment metagenome</name>
    <dbReference type="NCBI Taxonomy" id="412755"/>
    <lineage>
        <taxon>unclassified sequences</taxon>
        <taxon>metagenomes</taxon>
        <taxon>ecological metagenomes</taxon>
    </lineage>
</organism>
<keyword evidence="5" id="KW-0472">Membrane</keyword>
<dbReference type="GO" id="GO:0008198">
    <property type="term" value="F:ferrous iron binding"/>
    <property type="evidence" value="ECO:0007669"/>
    <property type="project" value="TreeGrafter"/>
</dbReference>
<dbReference type="CDD" id="cd01055">
    <property type="entry name" value="Nonheme_Ferritin"/>
    <property type="match status" value="1"/>
</dbReference>
<dbReference type="PROSITE" id="PS50905">
    <property type="entry name" value="FERRITIN_LIKE"/>
    <property type="match status" value="1"/>
</dbReference>
<keyword evidence="5" id="KW-1133">Transmembrane helix</keyword>
<feature type="domain" description="Ferritin-like diiron" evidence="6">
    <location>
        <begin position="1"/>
        <end position="145"/>
    </location>
</feature>
<dbReference type="GO" id="GO:0005829">
    <property type="term" value="C:cytosol"/>
    <property type="evidence" value="ECO:0007669"/>
    <property type="project" value="TreeGrafter"/>
</dbReference>
<dbReference type="GO" id="GO:0006879">
    <property type="term" value="P:intracellular iron ion homeostasis"/>
    <property type="evidence" value="ECO:0007669"/>
    <property type="project" value="UniProtKB-KW"/>
</dbReference>
<evidence type="ECO:0000256" key="4">
    <source>
        <dbReference type="ARBA" id="ARBA00023004"/>
    </source>
</evidence>
<sequence>MLSKKMVKSINHQINREHYSAYLYLSMASYAATEGLNGFANWFTVQMKEEMFHAEKMYNYVIQQGARVILEAIEQPMADFSSMLDLFERTLEHEKGVTAMINNLVKLAREEDDYATESFLQWYVTEQVEEEANPADIIQKLKFIGKDGRGLLMIDKDLAARVFIVPAATEQ</sequence>
<dbReference type="PANTHER" id="PTHR11431:SF127">
    <property type="entry name" value="BACTERIAL NON-HEME FERRITIN"/>
    <property type="match status" value="1"/>
</dbReference>
<accession>X1VHE9</accession>
<evidence type="ECO:0000256" key="1">
    <source>
        <dbReference type="ARBA" id="ARBA00022434"/>
    </source>
</evidence>
<evidence type="ECO:0000256" key="3">
    <source>
        <dbReference type="ARBA" id="ARBA00023002"/>
    </source>
</evidence>
<keyword evidence="3" id="KW-0560">Oxidoreductase</keyword>
<dbReference type="GO" id="GO:0006826">
    <property type="term" value="P:iron ion transport"/>
    <property type="evidence" value="ECO:0007669"/>
    <property type="project" value="InterPro"/>
</dbReference>
<dbReference type="Gene3D" id="1.20.1260.10">
    <property type="match status" value="1"/>
</dbReference>
<keyword evidence="1" id="KW-0409">Iron storage</keyword>
<dbReference type="FunFam" id="1.20.1260.10:FF:000001">
    <property type="entry name" value="Non-heme ferritin"/>
    <property type="match status" value="1"/>
</dbReference>
<evidence type="ECO:0000256" key="2">
    <source>
        <dbReference type="ARBA" id="ARBA00022723"/>
    </source>
</evidence>
<evidence type="ECO:0000313" key="7">
    <source>
        <dbReference type="EMBL" id="GAJ17842.1"/>
    </source>
</evidence>
<dbReference type="GO" id="GO:0004322">
    <property type="term" value="F:ferroxidase activity"/>
    <property type="evidence" value="ECO:0007669"/>
    <property type="project" value="TreeGrafter"/>
</dbReference>
<protein>
    <recommendedName>
        <fullName evidence="6">Ferritin-like diiron domain-containing protein</fullName>
    </recommendedName>
</protein>
<keyword evidence="5" id="KW-0812">Transmembrane</keyword>
<keyword evidence="4" id="KW-0408">Iron</keyword>
<dbReference type="EMBL" id="BARW01035113">
    <property type="protein sequence ID" value="GAJ17842.1"/>
    <property type="molecule type" value="Genomic_DNA"/>
</dbReference>
<dbReference type="PANTHER" id="PTHR11431">
    <property type="entry name" value="FERRITIN"/>
    <property type="match status" value="1"/>
</dbReference>
<evidence type="ECO:0000256" key="5">
    <source>
        <dbReference type="SAM" id="Phobius"/>
    </source>
</evidence>
<name>X1VHE9_9ZZZZ</name>
<reference evidence="7" key="1">
    <citation type="journal article" date="2014" name="Front. Microbiol.">
        <title>High frequency of phylogenetically diverse reductive dehalogenase-homologous genes in deep subseafloor sedimentary metagenomes.</title>
        <authorList>
            <person name="Kawai M."/>
            <person name="Futagami T."/>
            <person name="Toyoda A."/>
            <person name="Takaki Y."/>
            <person name="Nishi S."/>
            <person name="Hori S."/>
            <person name="Arai W."/>
            <person name="Tsubouchi T."/>
            <person name="Morono Y."/>
            <person name="Uchiyama I."/>
            <person name="Ito T."/>
            <person name="Fujiyama A."/>
            <person name="Inagaki F."/>
            <person name="Takami H."/>
        </authorList>
    </citation>
    <scope>NUCLEOTIDE SEQUENCE</scope>
    <source>
        <strain evidence="7">Expedition CK06-06</strain>
    </source>
</reference>
<dbReference type="InterPro" id="IPR009078">
    <property type="entry name" value="Ferritin-like_SF"/>
</dbReference>